<gene>
    <name evidence="1" type="ORF">CNR29_04955</name>
</gene>
<evidence type="ECO:0000313" key="2">
    <source>
        <dbReference type="Proteomes" id="UP000217918"/>
    </source>
</evidence>
<organism evidence="1 2">
    <name type="scientific">Levilactobacillus brevis</name>
    <name type="common">Lactobacillus brevis</name>
    <dbReference type="NCBI Taxonomy" id="1580"/>
    <lineage>
        <taxon>Bacteria</taxon>
        <taxon>Bacillati</taxon>
        <taxon>Bacillota</taxon>
        <taxon>Bacilli</taxon>
        <taxon>Lactobacillales</taxon>
        <taxon>Lactobacillaceae</taxon>
        <taxon>Levilactobacillus</taxon>
    </lineage>
</organism>
<reference evidence="1 2" key="1">
    <citation type="submission" date="2017-09" db="EMBL/GenBank/DDBJ databases">
        <title>Genome sequence of Lactobacillus brevis D7.</title>
        <authorList>
            <person name="Kwon M.-S."/>
            <person name="Lim S.K."/>
            <person name="Choi H.-J."/>
        </authorList>
    </citation>
    <scope>NUCLEOTIDE SEQUENCE [LARGE SCALE GENOMIC DNA]</scope>
    <source>
        <strain evidence="1 2">D7</strain>
    </source>
</reference>
<dbReference type="Proteomes" id="UP000217918">
    <property type="component" value="Unassembled WGS sequence"/>
</dbReference>
<accession>A0A2A3TXL3</accession>
<protein>
    <recommendedName>
        <fullName evidence="3">XRE family transcriptional regulator</fullName>
    </recommendedName>
</protein>
<sequence>MFIHMETNNKAEAIKSWLTNHRDLENQSSIARRFGKSTTFVNLSLNKRMTTKGAESLVDEVYEYLVEKYGI</sequence>
<dbReference type="AlphaFoldDB" id="A0A2A3TXL3"/>
<comment type="caution">
    <text evidence="1">The sequence shown here is derived from an EMBL/GenBank/DDBJ whole genome shotgun (WGS) entry which is preliminary data.</text>
</comment>
<evidence type="ECO:0008006" key="3">
    <source>
        <dbReference type="Google" id="ProtNLM"/>
    </source>
</evidence>
<name>A0A2A3TXL3_LEVBR</name>
<dbReference type="EMBL" id="NVYO01000001">
    <property type="protein sequence ID" value="PBQ23386.1"/>
    <property type="molecule type" value="Genomic_DNA"/>
</dbReference>
<dbReference type="RefSeq" id="WP_047021020.1">
    <property type="nucleotide sequence ID" value="NZ_CABMJF010000002.1"/>
</dbReference>
<evidence type="ECO:0000313" key="1">
    <source>
        <dbReference type="EMBL" id="PBQ23386.1"/>
    </source>
</evidence>
<proteinExistence type="predicted"/>